<dbReference type="Gene3D" id="3.20.20.140">
    <property type="entry name" value="Metal-dependent hydrolases"/>
    <property type="match status" value="1"/>
</dbReference>
<comment type="caution">
    <text evidence="3">The sequence shown here is derived from an EMBL/GenBank/DDBJ whole genome shotgun (WGS) entry which is preliminary data.</text>
</comment>
<dbReference type="RefSeq" id="WP_380119426.1">
    <property type="nucleotide sequence ID" value="NZ_JBHSIU010000041.1"/>
</dbReference>
<name>A0ABV9VZR2_9ACTN</name>
<feature type="domain" description="Amidohydrolase-related" evidence="2">
    <location>
        <begin position="9"/>
        <end position="317"/>
    </location>
</feature>
<evidence type="ECO:0000256" key="1">
    <source>
        <dbReference type="ARBA" id="ARBA00023239"/>
    </source>
</evidence>
<dbReference type="InterPro" id="IPR006680">
    <property type="entry name" value="Amidohydro-rel"/>
</dbReference>
<accession>A0ABV9VZR2</accession>
<sequence length="332" mass="36823">MTTSAENLIDIHAHFVTDRYIEAARSAGHHHPDGMKTWPRWDAAEHLRLMDRHGIRTAVLSLSSPGAHFGDHEAARLLSREVNEYGAGVRRRYPGRFGHFACLPLPDVAGSLNELAYCLDVLGSDGVAVMTNTHGVYLGDPRYEPLWSELDRRQAVVFVHPTSPPCAEAVDLARPRPMLEFIFDSARTVSDLVFAGVFSRHPAIQWVFTHGGGALPLLADRMELFRTVFSGTDPADDTYPSVQEQISRSWFDMAGTPFPHQIPTLAGSFGTDRILYGSDYCWTPGAGVGSQIVSLQTAEQPSPDTWRTLTTRNAERLMPQFARKLPAQCRGR</sequence>
<proteinExistence type="predicted"/>
<evidence type="ECO:0000313" key="3">
    <source>
        <dbReference type="EMBL" id="MFC5001872.1"/>
    </source>
</evidence>
<dbReference type="InterPro" id="IPR032465">
    <property type="entry name" value="ACMSD"/>
</dbReference>
<dbReference type="InterPro" id="IPR032466">
    <property type="entry name" value="Metal_Hydrolase"/>
</dbReference>
<evidence type="ECO:0000259" key="2">
    <source>
        <dbReference type="Pfam" id="PF04909"/>
    </source>
</evidence>
<reference evidence="4" key="1">
    <citation type="journal article" date="2019" name="Int. J. Syst. Evol. Microbiol.">
        <title>The Global Catalogue of Microorganisms (GCM) 10K type strain sequencing project: providing services to taxonomists for standard genome sequencing and annotation.</title>
        <authorList>
            <consortium name="The Broad Institute Genomics Platform"/>
            <consortium name="The Broad Institute Genome Sequencing Center for Infectious Disease"/>
            <person name="Wu L."/>
            <person name="Ma J."/>
        </authorList>
    </citation>
    <scope>NUCLEOTIDE SEQUENCE [LARGE SCALE GENOMIC DNA]</scope>
    <source>
        <strain evidence="4">CGMCC 4.7152</strain>
    </source>
</reference>
<dbReference type="SUPFAM" id="SSF51556">
    <property type="entry name" value="Metallo-dependent hydrolases"/>
    <property type="match status" value="1"/>
</dbReference>
<dbReference type="PANTHER" id="PTHR21240:SF28">
    <property type="entry name" value="ISO-OROTATE DECARBOXYLASE (EUROFUNG)"/>
    <property type="match status" value="1"/>
</dbReference>
<dbReference type="Pfam" id="PF04909">
    <property type="entry name" value="Amidohydro_2"/>
    <property type="match status" value="1"/>
</dbReference>
<organism evidence="3 4">
    <name type="scientific">Dactylosporangium cerinum</name>
    <dbReference type="NCBI Taxonomy" id="1434730"/>
    <lineage>
        <taxon>Bacteria</taxon>
        <taxon>Bacillati</taxon>
        <taxon>Actinomycetota</taxon>
        <taxon>Actinomycetes</taxon>
        <taxon>Micromonosporales</taxon>
        <taxon>Micromonosporaceae</taxon>
        <taxon>Dactylosporangium</taxon>
    </lineage>
</organism>
<protein>
    <submittedName>
        <fullName evidence="3">Amidohydrolase family protein</fullName>
    </submittedName>
</protein>
<dbReference type="Proteomes" id="UP001595912">
    <property type="component" value="Unassembled WGS sequence"/>
</dbReference>
<keyword evidence="4" id="KW-1185">Reference proteome</keyword>
<evidence type="ECO:0000313" key="4">
    <source>
        <dbReference type="Proteomes" id="UP001595912"/>
    </source>
</evidence>
<gene>
    <name evidence="3" type="ORF">ACFPIJ_29055</name>
</gene>
<dbReference type="PANTHER" id="PTHR21240">
    <property type="entry name" value="2-AMINO-3-CARBOXYLMUCONATE-6-SEMIALDEHYDE DECARBOXYLASE"/>
    <property type="match status" value="1"/>
</dbReference>
<keyword evidence="1" id="KW-0456">Lyase</keyword>
<dbReference type="EMBL" id="JBHSIU010000041">
    <property type="protein sequence ID" value="MFC5001872.1"/>
    <property type="molecule type" value="Genomic_DNA"/>
</dbReference>